<sequence length="286" mass="32112">MNSNQKVPPKIFIRSTGVSIKKPVTLSASTPQNGDQRKVFVVKNKSILPAAGITKKVQQHVPTGEATKLEVNRQHQVLGGIKEIKEEPLDDDTPGGIANITGSAPINLSDLMKTALPPSTVKPSTSSAIDEMTVEQKMSLEKIHPSCQASDIASALNQNFLKYNAESASQKRTRKPTRHYDYVYDQSTIQNEAEDDNMYELVAKQSKMHDDGCRCEYIVPELERKMDRIMDKMHFIETLAKSMLSKDNQNAIERNTELIAAQNEIQQLRRQLIIQRNQKVLNKPES</sequence>
<dbReference type="Proteomes" id="UP000008068">
    <property type="component" value="Unassembled WGS sequence"/>
</dbReference>
<dbReference type="EMBL" id="GL379798">
    <property type="protein sequence ID" value="EGT33588.1"/>
    <property type="molecule type" value="Genomic_DNA"/>
</dbReference>
<evidence type="ECO:0000256" key="1">
    <source>
        <dbReference type="SAM" id="Coils"/>
    </source>
</evidence>
<evidence type="ECO:0000313" key="2">
    <source>
        <dbReference type="EMBL" id="EGT33588.1"/>
    </source>
</evidence>
<dbReference type="HOGENOM" id="CLU_947429_0_0_1"/>
<name>G0MK45_CAEBE</name>
<dbReference type="eggNOG" id="ENOG502TIGJ">
    <property type="taxonomic scope" value="Eukaryota"/>
</dbReference>
<keyword evidence="3" id="KW-1185">Reference proteome</keyword>
<dbReference type="AlphaFoldDB" id="G0MK45"/>
<dbReference type="OMA" id="RCEYIVP"/>
<evidence type="ECO:0000313" key="3">
    <source>
        <dbReference type="Proteomes" id="UP000008068"/>
    </source>
</evidence>
<keyword evidence="1" id="KW-0175">Coiled coil</keyword>
<reference evidence="3" key="1">
    <citation type="submission" date="2011-07" db="EMBL/GenBank/DDBJ databases">
        <authorList>
            <consortium name="Caenorhabditis brenneri Sequencing and Analysis Consortium"/>
            <person name="Wilson R.K."/>
        </authorList>
    </citation>
    <scope>NUCLEOTIDE SEQUENCE [LARGE SCALE GENOMIC DNA]</scope>
    <source>
        <strain evidence="3">PB2801</strain>
    </source>
</reference>
<dbReference type="OrthoDB" id="5841991at2759"/>
<organism evidence="3">
    <name type="scientific">Caenorhabditis brenneri</name>
    <name type="common">Nematode worm</name>
    <dbReference type="NCBI Taxonomy" id="135651"/>
    <lineage>
        <taxon>Eukaryota</taxon>
        <taxon>Metazoa</taxon>
        <taxon>Ecdysozoa</taxon>
        <taxon>Nematoda</taxon>
        <taxon>Chromadorea</taxon>
        <taxon>Rhabditida</taxon>
        <taxon>Rhabditina</taxon>
        <taxon>Rhabditomorpha</taxon>
        <taxon>Rhabditoidea</taxon>
        <taxon>Rhabditidae</taxon>
        <taxon>Peloderinae</taxon>
        <taxon>Caenorhabditis</taxon>
    </lineage>
</organism>
<protein>
    <submittedName>
        <fullName evidence="2">Uncharacterized protein</fullName>
    </submittedName>
</protein>
<gene>
    <name evidence="2" type="ORF">CAEBREN_10123</name>
</gene>
<proteinExistence type="predicted"/>
<feature type="coiled-coil region" evidence="1">
    <location>
        <begin position="251"/>
        <end position="278"/>
    </location>
</feature>
<accession>G0MK45</accession>
<dbReference type="InParanoid" id="G0MK45"/>